<dbReference type="Proteomes" id="UP001634007">
    <property type="component" value="Unassembled WGS sequence"/>
</dbReference>
<keyword evidence="5 7" id="KW-1133">Transmembrane helix</keyword>
<dbReference type="GO" id="GO:0016020">
    <property type="term" value="C:membrane"/>
    <property type="evidence" value="ECO:0007669"/>
    <property type="project" value="UniProtKB-SubCell"/>
</dbReference>
<comment type="caution">
    <text evidence="8">The sequence shown here is derived from an EMBL/GenBank/DDBJ whole genome shotgun (WGS) entry which is preliminary data.</text>
</comment>
<feature type="transmembrane region" description="Helical" evidence="7">
    <location>
        <begin position="57"/>
        <end position="78"/>
    </location>
</feature>
<gene>
    <name evidence="8" type="ORF">ACJRO7_004002</name>
</gene>
<evidence type="ECO:0000256" key="7">
    <source>
        <dbReference type="SAM" id="Phobius"/>
    </source>
</evidence>
<evidence type="ECO:0000313" key="8">
    <source>
        <dbReference type="EMBL" id="KAL3718987.1"/>
    </source>
</evidence>
<proteinExistence type="inferred from homology"/>
<keyword evidence="6 7" id="KW-0472">Membrane</keyword>
<evidence type="ECO:0000256" key="2">
    <source>
        <dbReference type="ARBA" id="ARBA00006213"/>
    </source>
</evidence>
<dbReference type="GO" id="GO:0005345">
    <property type="term" value="F:purine nucleobase transmembrane transporter activity"/>
    <property type="evidence" value="ECO:0007669"/>
    <property type="project" value="UniProtKB-ARBA"/>
</dbReference>
<keyword evidence="3" id="KW-0813">Transport</keyword>
<dbReference type="PANTHER" id="PTHR31376:SF1">
    <property type="entry name" value="PURINE PERMEASE 2"/>
    <property type="match status" value="1"/>
</dbReference>
<name>A0ABD3IYJ1_EUCGL</name>
<comment type="subcellular location">
    <subcellularLocation>
        <location evidence="1">Membrane</location>
    </subcellularLocation>
</comment>
<keyword evidence="9" id="KW-1185">Reference proteome</keyword>
<evidence type="ECO:0000313" key="9">
    <source>
        <dbReference type="Proteomes" id="UP001634007"/>
    </source>
</evidence>
<sequence length="222" mass="24593">MLNWLAISSIGRWKTWKVPGQNPKAPPPRTFLPLTLAYFRHRAAEGPSAHLVLMDPFLFAGSAVIGLAFTAGFAFLLVRQQFTSYSINSIFLLTMGAGILAMHTSSNRPAGESKGAYYAGFFMKPGPKAKHAITYSLVLEIQLVMCFFASAFCTIAIGIIFCASSLFSGIMIAVLLPVTDILGGERRVPRPRTLGLRFVLLRQTQNLLRRKKKEEQQQQQQI</sequence>
<dbReference type="PANTHER" id="PTHR31376">
    <property type="entry name" value="OS09G0467300 PROTEIN-RELATED"/>
    <property type="match status" value="1"/>
</dbReference>
<evidence type="ECO:0000256" key="6">
    <source>
        <dbReference type="ARBA" id="ARBA00023136"/>
    </source>
</evidence>
<feature type="transmembrane region" description="Helical" evidence="7">
    <location>
        <begin position="85"/>
        <end position="103"/>
    </location>
</feature>
<organism evidence="8 9">
    <name type="scientific">Eucalyptus globulus</name>
    <name type="common">Tasmanian blue gum</name>
    <dbReference type="NCBI Taxonomy" id="34317"/>
    <lineage>
        <taxon>Eukaryota</taxon>
        <taxon>Viridiplantae</taxon>
        <taxon>Streptophyta</taxon>
        <taxon>Embryophyta</taxon>
        <taxon>Tracheophyta</taxon>
        <taxon>Spermatophyta</taxon>
        <taxon>Magnoliopsida</taxon>
        <taxon>eudicotyledons</taxon>
        <taxon>Gunneridae</taxon>
        <taxon>Pentapetalae</taxon>
        <taxon>rosids</taxon>
        <taxon>malvids</taxon>
        <taxon>Myrtales</taxon>
        <taxon>Myrtaceae</taxon>
        <taxon>Myrtoideae</taxon>
        <taxon>Eucalypteae</taxon>
        <taxon>Eucalyptus</taxon>
    </lineage>
</organism>
<evidence type="ECO:0000256" key="5">
    <source>
        <dbReference type="ARBA" id="ARBA00022989"/>
    </source>
</evidence>
<dbReference type="InterPro" id="IPR030182">
    <property type="entry name" value="PUP_plant"/>
</dbReference>
<feature type="transmembrane region" description="Helical" evidence="7">
    <location>
        <begin position="147"/>
        <end position="178"/>
    </location>
</feature>
<reference evidence="8 9" key="1">
    <citation type="submission" date="2024-11" db="EMBL/GenBank/DDBJ databases">
        <title>Chromosome-level genome assembly of Eucalyptus globulus Labill. provides insights into its genome evolution.</title>
        <authorList>
            <person name="Li X."/>
        </authorList>
    </citation>
    <scope>NUCLEOTIDE SEQUENCE [LARGE SCALE GENOMIC DNA]</scope>
    <source>
        <strain evidence="8">CL2024</strain>
        <tissue evidence="8">Fresh tender leaves</tissue>
    </source>
</reference>
<keyword evidence="4 7" id="KW-0812">Transmembrane</keyword>
<evidence type="ECO:0000256" key="4">
    <source>
        <dbReference type="ARBA" id="ARBA00022692"/>
    </source>
</evidence>
<evidence type="ECO:0000256" key="1">
    <source>
        <dbReference type="ARBA" id="ARBA00004370"/>
    </source>
</evidence>
<comment type="similarity">
    <text evidence="2">Belongs to the purine permeases (TC 2.A.7.14) family.</text>
</comment>
<protein>
    <submittedName>
        <fullName evidence="8">Uncharacterized protein</fullName>
    </submittedName>
</protein>
<evidence type="ECO:0000256" key="3">
    <source>
        <dbReference type="ARBA" id="ARBA00022448"/>
    </source>
</evidence>
<accession>A0ABD3IYJ1</accession>
<dbReference type="Pfam" id="PF16913">
    <property type="entry name" value="PUNUT"/>
    <property type="match status" value="1"/>
</dbReference>
<dbReference type="EMBL" id="JBJKBG010000010">
    <property type="protein sequence ID" value="KAL3718987.1"/>
    <property type="molecule type" value="Genomic_DNA"/>
</dbReference>
<dbReference type="AlphaFoldDB" id="A0ABD3IYJ1"/>